<accession>A0A6J7DZ34</accession>
<dbReference type="InterPro" id="IPR007138">
    <property type="entry name" value="ABM_dom"/>
</dbReference>
<proteinExistence type="predicted"/>
<reference evidence="3" key="1">
    <citation type="submission" date="2020-05" db="EMBL/GenBank/DDBJ databases">
        <authorList>
            <person name="Chiriac C."/>
            <person name="Salcher M."/>
            <person name="Ghai R."/>
            <person name="Kavagutti S V."/>
        </authorList>
    </citation>
    <scope>NUCLEOTIDE SEQUENCE</scope>
</reference>
<dbReference type="EMBL" id="CAFBLE010000010">
    <property type="protein sequence ID" value="CAB4872783.1"/>
    <property type="molecule type" value="Genomic_DNA"/>
</dbReference>
<organism evidence="3">
    <name type="scientific">freshwater metagenome</name>
    <dbReference type="NCBI Taxonomy" id="449393"/>
    <lineage>
        <taxon>unclassified sequences</taxon>
        <taxon>metagenomes</taxon>
        <taxon>ecological metagenomes</taxon>
    </lineage>
</organism>
<name>A0A6J7DZ34_9ZZZZ</name>
<dbReference type="SUPFAM" id="SSF54909">
    <property type="entry name" value="Dimeric alpha+beta barrel"/>
    <property type="match status" value="1"/>
</dbReference>
<evidence type="ECO:0000313" key="4">
    <source>
        <dbReference type="EMBL" id="CAB4926720.1"/>
    </source>
</evidence>
<evidence type="ECO:0000313" key="5">
    <source>
        <dbReference type="EMBL" id="CAB5060999.1"/>
    </source>
</evidence>
<sequence length="94" mass="10306">MLAIARFTTSLADARSFAQQIEGAKSALAECDGYLDGEVGQNLDDPTLWVLMTQWKNVGSYRRALSSTRVKMEAIPLLARAIDEPGAYENELIA</sequence>
<gene>
    <name evidence="2" type="ORF">UFOPK2822_01035</name>
    <name evidence="3" type="ORF">UFOPK3346_01132</name>
    <name evidence="4" type="ORF">UFOPK3670_01021</name>
    <name evidence="5" type="ORF">UFOPK4308_01067</name>
</gene>
<dbReference type="EMBL" id="CAEZZC010000014">
    <property type="protein sequence ID" value="CAB4754552.1"/>
    <property type="molecule type" value="Genomic_DNA"/>
</dbReference>
<evidence type="ECO:0000313" key="2">
    <source>
        <dbReference type="EMBL" id="CAB4754552.1"/>
    </source>
</evidence>
<dbReference type="AlphaFoldDB" id="A0A6J7DZ34"/>
<dbReference type="Pfam" id="PF03992">
    <property type="entry name" value="ABM"/>
    <property type="match status" value="1"/>
</dbReference>
<feature type="domain" description="ABM" evidence="1">
    <location>
        <begin position="3"/>
        <end position="70"/>
    </location>
</feature>
<protein>
    <submittedName>
        <fullName evidence="3">Unannotated protein</fullName>
    </submittedName>
</protein>
<dbReference type="InterPro" id="IPR011008">
    <property type="entry name" value="Dimeric_a/b-barrel"/>
</dbReference>
<evidence type="ECO:0000259" key="1">
    <source>
        <dbReference type="Pfam" id="PF03992"/>
    </source>
</evidence>
<evidence type="ECO:0000313" key="3">
    <source>
        <dbReference type="EMBL" id="CAB4872783.1"/>
    </source>
</evidence>
<dbReference type="EMBL" id="CAFBQL010000007">
    <property type="protein sequence ID" value="CAB5060999.1"/>
    <property type="molecule type" value="Genomic_DNA"/>
</dbReference>
<dbReference type="Gene3D" id="3.30.70.100">
    <property type="match status" value="1"/>
</dbReference>
<dbReference type="EMBL" id="CAFBMV010000007">
    <property type="protein sequence ID" value="CAB4926720.1"/>
    <property type="molecule type" value="Genomic_DNA"/>
</dbReference>